<dbReference type="EMBL" id="CP009515">
    <property type="protein sequence ID" value="AKB73889.1"/>
    <property type="molecule type" value="Genomic_DNA"/>
</dbReference>
<proteinExistence type="inferred from homology"/>
<evidence type="ECO:0000256" key="1">
    <source>
        <dbReference type="ARBA" id="ARBA00008354"/>
    </source>
</evidence>
<dbReference type="RefSeq" id="WP_048124696.1">
    <property type="nucleotide sequence ID" value="NZ_CP009515.1"/>
</dbReference>
<protein>
    <submittedName>
        <fullName evidence="6">Zn finger containing protein</fullName>
    </submittedName>
</protein>
<dbReference type="NCBIfam" id="TIGR00310">
    <property type="entry name" value="ZPR1_znf"/>
    <property type="match status" value="1"/>
</dbReference>
<keyword evidence="4" id="KW-0862">Zinc</keyword>
<comment type="similarity">
    <text evidence="1">Belongs to the ZPR1 family.</text>
</comment>
<evidence type="ECO:0000256" key="4">
    <source>
        <dbReference type="ARBA" id="ARBA00022833"/>
    </source>
</evidence>
<dbReference type="InterPro" id="IPR042451">
    <property type="entry name" value="ZPR1_A/B_dom"/>
</dbReference>
<evidence type="ECO:0000259" key="5">
    <source>
        <dbReference type="SMART" id="SM00709"/>
    </source>
</evidence>
<organism evidence="6 7">
    <name type="scientific">Methanosarcina lacustris Z-7289</name>
    <dbReference type="NCBI Taxonomy" id="1434111"/>
    <lineage>
        <taxon>Archaea</taxon>
        <taxon>Methanobacteriati</taxon>
        <taxon>Methanobacteriota</taxon>
        <taxon>Stenosarchaea group</taxon>
        <taxon>Methanomicrobia</taxon>
        <taxon>Methanosarcinales</taxon>
        <taxon>Methanosarcinaceae</taxon>
        <taxon>Methanosarcina</taxon>
    </lineage>
</organism>
<reference evidence="6 7" key="1">
    <citation type="submission" date="2014-07" db="EMBL/GenBank/DDBJ databases">
        <title>Methanogenic archaea and the global carbon cycle.</title>
        <authorList>
            <person name="Henriksen J.R."/>
            <person name="Luke J."/>
            <person name="Reinhart S."/>
            <person name="Benedict M.N."/>
            <person name="Youngblut N.D."/>
            <person name="Metcalf M.E."/>
            <person name="Whitaker R.J."/>
            <person name="Metcalf W.W."/>
        </authorList>
    </citation>
    <scope>NUCLEOTIDE SEQUENCE [LARGE SCALE GENOMIC DNA]</scope>
    <source>
        <strain evidence="6 7">Z-7289</strain>
    </source>
</reference>
<dbReference type="FunFam" id="2.60.120.1040:FF:000008">
    <property type="entry name" value="Zn finger containing protein"/>
    <property type="match status" value="1"/>
</dbReference>
<accession>A0A0E3RZY2</accession>
<evidence type="ECO:0000313" key="6">
    <source>
        <dbReference type="EMBL" id="AKB73889.1"/>
    </source>
</evidence>
<dbReference type="OrthoDB" id="14924at2157"/>
<dbReference type="InterPro" id="IPR040141">
    <property type="entry name" value="ZPR1"/>
</dbReference>
<dbReference type="InterPro" id="IPR004457">
    <property type="entry name" value="Znf_ZPR1"/>
</dbReference>
<name>A0A0E3RZY2_9EURY</name>
<evidence type="ECO:0000313" key="7">
    <source>
        <dbReference type="Proteomes" id="UP000033072"/>
    </source>
</evidence>
<feature type="domain" description="Zinc finger ZPR1-type" evidence="5">
    <location>
        <begin position="15"/>
        <end position="172"/>
    </location>
</feature>
<gene>
    <name evidence="6" type="ORF">MSLAZ_0628</name>
</gene>
<dbReference type="KEGG" id="mls:MSLAZ_0628"/>
<dbReference type="Gene3D" id="2.60.120.1040">
    <property type="entry name" value="ZPR1, A/B domain"/>
    <property type="match status" value="1"/>
</dbReference>
<dbReference type="NCBIfam" id="TIGR00340">
    <property type="entry name" value="zpr1_rel"/>
    <property type="match status" value="1"/>
</dbReference>
<dbReference type="STRING" id="1434111.MSLAZ_0628"/>
<dbReference type="PATRIC" id="fig|1434111.4.peg.792"/>
<dbReference type="GeneID" id="24805324"/>
<evidence type="ECO:0000256" key="2">
    <source>
        <dbReference type="ARBA" id="ARBA00022723"/>
    </source>
</evidence>
<evidence type="ECO:0000256" key="3">
    <source>
        <dbReference type="ARBA" id="ARBA00022771"/>
    </source>
</evidence>
<keyword evidence="2" id="KW-0479">Metal-binding</keyword>
<dbReference type="InterPro" id="IPR004470">
    <property type="entry name" value="ZPR1-like_arc"/>
</dbReference>
<dbReference type="GO" id="GO:0008270">
    <property type="term" value="F:zinc ion binding"/>
    <property type="evidence" value="ECO:0007669"/>
    <property type="project" value="UniProtKB-KW"/>
</dbReference>
<keyword evidence="3" id="KW-0863">Zinc-finger</keyword>
<dbReference type="HOGENOM" id="CLU_107446_0_0_2"/>
<dbReference type="Proteomes" id="UP000033072">
    <property type="component" value="Chromosome"/>
</dbReference>
<dbReference type="PANTHER" id="PTHR10876:SF0">
    <property type="entry name" value="ZINC FINGER PROTEIN ZPR1"/>
    <property type="match status" value="1"/>
</dbReference>
<dbReference type="Pfam" id="PF22794">
    <property type="entry name" value="jr-ZPR1"/>
    <property type="match status" value="1"/>
</dbReference>
<dbReference type="PANTHER" id="PTHR10876">
    <property type="entry name" value="ZINC FINGER PROTEIN ZPR1"/>
    <property type="match status" value="1"/>
</dbReference>
<sequence length="216" mass="24443">MNQDYFKSENFETRTTCPLCQNDLVMKWQRDNIPYLGEIMYITAKCQCSFRFTDTMILSSKEPMRYELSVENLEDLNARVVRSTSGTIHIPEMGIDVEPGPASDSYITNIEGVLQRVQNVLMTANRWAQADEDKEKFARSQELLCMLNEVIEGKRKITVIIEDPLGNSAIISKKAVATKLSKEEAEELNTGMIVFDVEKSEIAHDILDNVQPPGGD</sequence>
<dbReference type="AlphaFoldDB" id="A0A0E3RZY2"/>
<dbReference type="InterPro" id="IPR056180">
    <property type="entry name" value="ZPR1_jr_dom"/>
</dbReference>
<dbReference type="SMART" id="SM00709">
    <property type="entry name" value="Zpr1"/>
    <property type="match status" value="1"/>
</dbReference>
<keyword evidence="7" id="KW-1185">Reference proteome</keyword>